<organism evidence="2 3">
    <name type="scientific">Labedella endophytica</name>
    <dbReference type="NCBI Taxonomy" id="1523160"/>
    <lineage>
        <taxon>Bacteria</taxon>
        <taxon>Bacillati</taxon>
        <taxon>Actinomycetota</taxon>
        <taxon>Actinomycetes</taxon>
        <taxon>Micrococcales</taxon>
        <taxon>Microbacteriaceae</taxon>
        <taxon>Labedella</taxon>
    </lineage>
</organism>
<evidence type="ECO:0000313" key="3">
    <source>
        <dbReference type="Proteomes" id="UP000274909"/>
    </source>
</evidence>
<evidence type="ECO:0000256" key="1">
    <source>
        <dbReference type="SAM" id="Phobius"/>
    </source>
</evidence>
<keyword evidence="1" id="KW-0812">Transmembrane</keyword>
<proteinExistence type="predicted"/>
<dbReference type="EMBL" id="RZGZ01000002">
    <property type="protein sequence ID" value="RUR01042.1"/>
    <property type="molecule type" value="Genomic_DNA"/>
</dbReference>
<dbReference type="AlphaFoldDB" id="A0A3S0VGA3"/>
<feature type="transmembrane region" description="Helical" evidence="1">
    <location>
        <begin position="63"/>
        <end position="89"/>
    </location>
</feature>
<protein>
    <submittedName>
        <fullName evidence="2">Uncharacterized protein</fullName>
    </submittedName>
</protein>
<feature type="transmembrane region" description="Helical" evidence="1">
    <location>
        <begin position="39"/>
        <end position="57"/>
    </location>
</feature>
<keyword evidence="1" id="KW-1133">Transmembrane helix</keyword>
<dbReference type="RefSeq" id="WP_127048118.1">
    <property type="nucleotide sequence ID" value="NZ_RZGZ01000002.1"/>
</dbReference>
<keyword evidence="3" id="KW-1185">Reference proteome</keyword>
<dbReference type="Proteomes" id="UP000274909">
    <property type="component" value="Unassembled WGS sequence"/>
</dbReference>
<feature type="transmembrane region" description="Helical" evidence="1">
    <location>
        <begin position="133"/>
        <end position="153"/>
    </location>
</feature>
<gene>
    <name evidence="2" type="ORF">ELQ94_05790</name>
</gene>
<comment type="caution">
    <text evidence="2">The sequence shown here is derived from an EMBL/GenBank/DDBJ whole genome shotgun (WGS) entry which is preliminary data.</text>
</comment>
<reference evidence="2 3" key="1">
    <citation type="submission" date="2018-12" db="EMBL/GenBank/DDBJ databases">
        <authorList>
            <person name="Li F."/>
        </authorList>
    </citation>
    <scope>NUCLEOTIDE SEQUENCE [LARGE SCALE GENOMIC DNA]</scope>
    <source>
        <strain evidence="2 3">EGI 6500705</strain>
    </source>
</reference>
<accession>A0A3S0VGA3</accession>
<name>A0A3S0VGA3_9MICO</name>
<evidence type="ECO:0000313" key="2">
    <source>
        <dbReference type="EMBL" id="RUR01042.1"/>
    </source>
</evidence>
<feature type="transmembrane region" description="Helical" evidence="1">
    <location>
        <begin position="12"/>
        <end position="32"/>
    </location>
</feature>
<sequence length="194" mass="19587">MDFFDSTLASVLYWVSTVGFAAAALGTAVLTVTLKRNALISVSAVLLAVGLITVALPSPQPPLFVALLLGVASFALAVIGGSPAAGFALDLATQGSVHPGAHGGIMVDRGTPTASAPREVLRGGLAIGYLERAAIAGALIAGFPEAIAIVVAIKGVGRFTELAEAETRERFMIGTLASIVWAAASAGLFVFAVR</sequence>
<dbReference type="OrthoDB" id="3388334at2"/>
<keyword evidence="1" id="KW-0472">Membrane</keyword>
<feature type="transmembrane region" description="Helical" evidence="1">
    <location>
        <begin position="173"/>
        <end position="193"/>
    </location>
</feature>